<dbReference type="Proteomes" id="UP001317963">
    <property type="component" value="Chromosome"/>
</dbReference>
<dbReference type="Pfam" id="PF00675">
    <property type="entry name" value="Peptidase_M16"/>
    <property type="match status" value="1"/>
</dbReference>
<dbReference type="EC" id="3.4.24.55" evidence="4"/>
<evidence type="ECO:0000256" key="13">
    <source>
        <dbReference type="ARBA" id="ARBA00033450"/>
    </source>
</evidence>
<dbReference type="InterPro" id="IPR007863">
    <property type="entry name" value="Peptidase_M16_C"/>
</dbReference>
<dbReference type="Pfam" id="PF05193">
    <property type="entry name" value="Peptidase_M16_C"/>
    <property type="match status" value="1"/>
</dbReference>
<dbReference type="Pfam" id="PF22456">
    <property type="entry name" value="PqqF-like_C_4"/>
    <property type="match status" value="1"/>
</dbReference>
<comment type="cofactor">
    <cofactor evidence="1">
        <name>Zn(2+)</name>
        <dbReference type="ChEBI" id="CHEBI:29105"/>
    </cofactor>
</comment>
<comment type="function">
    <text evidence="2">Endopeptidase that degrades small peptides of less than 7 kDa, such as glucagon and insulin.</text>
</comment>
<dbReference type="SUPFAM" id="SSF63411">
    <property type="entry name" value="LuxS/MPP-like metallohydrolase"/>
    <property type="match status" value="4"/>
</dbReference>
<dbReference type="InterPro" id="IPR032632">
    <property type="entry name" value="Peptidase_M16_M"/>
</dbReference>
<dbReference type="InterPro" id="IPR011765">
    <property type="entry name" value="Pept_M16_N"/>
</dbReference>
<sequence length="963" mass="107461">MNQLKGEAMQVWGCLRAGIGAVLLALMVGCGSEETESIEPVVVNKSPNDNRSYAAVTLDNGLKVLMVSDSETEKSAAALSVGVGAFSDPMDFQGMAHYLEHMLFMGSESFPEPDGYMNFAAENGGSSNAYTSSEITNYMITIENQAFPEALHRLSEFFSAPILDPDYIQKEKNAVNAEWSMRRESEGRSIYRLQRELLGEHPANRFTIGNLETLADKETRQLHPATVEFFEQYYSANLMALVLISPLPVAEMEALASQYFALIPNKETDKPTVTTELDFSKVAGKLIRFKPQRDLREMRISYIIDNNQAEWRSKPGDYLGYVIGSEMPGAPADKLKSLGLISELYTSSYESLYGNYGTFEVSVQLTPQGMKRREEIYDVVTGYIELLRREGVDDRYVEEYRQSLQNRFTFLEKTDDFSYASSLAAAMQDYPIENVIDAPYRFDGFNQEAVDTLLSQLVAERSNVWFISQEEPTDKELQFYVAPHSVEEWLPRDTSAALALVDRLGLTLPSQNALLPERFDIKSPPQVATAVEVADNVTFWLKGSENFEGLPKGFTRIQINTPKAFNDVDSFVYLALWESLYNLKQARLATEASVAGMSLSMSAGSGVSLTMSGFTDKQPELLSRALAGLRVEATELELGQAVERYLRSIENAKRAFPYTRLSPLLGLLTREGQFTDSALALSAAKATLTNLEAFIDATLSESHLRGFFFGNYDEADVISTYERMAKVVNASPSAGYARADVYDPQPGATYLLNRDVPVEDLGMLYAFAAPEASVKNRALSRILARHLRVRAFETLRTEEQLGYAAGGGSLDLYQHPMVIFYIQTPVKGPQDMLDRFNQYTIEYREELADLSQDSFEKFKAGVLTSLTEPPKNLSSEAGPFASDWAIENYDFDSRDELITAVESATLDDVRAFFDSTVFSEERSRLVIQLRGKRFADEAFATLDGGVVVDDIDQFHSEMAVQAK</sequence>
<dbReference type="InterPro" id="IPR050626">
    <property type="entry name" value="Peptidase_M16"/>
</dbReference>
<name>A0ABY6Q6J2_9GAMM</name>
<evidence type="ECO:0000256" key="14">
    <source>
        <dbReference type="RuleBase" id="RU004447"/>
    </source>
</evidence>
<dbReference type="Gene3D" id="3.30.830.10">
    <property type="entry name" value="Metalloenzyme, LuxS/M16 peptidase-like"/>
    <property type="match status" value="4"/>
</dbReference>
<dbReference type="InterPro" id="IPR054734">
    <property type="entry name" value="PqqF-like_C_4"/>
</dbReference>
<feature type="domain" description="Peptidase M16 middle/third" evidence="17">
    <location>
        <begin position="408"/>
        <end position="678"/>
    </location>
</feature>
<organism evidence="19 20">
    <name type="scientific">Candidatus Paraluminiphilus aquimaris</name>
    <dbReference type="NCBI Taxonomy" id="2518994"/>
    <lineage>
        <taxon>Bacteria</taxon>
        <taxon>Pseudomonadati</taxon>
        <taxon>Pseudomonadota</taxon>
        <taxon>Gammaproteobacteria</taxon>
        <taxon>Cellvibrionales</taxon>
        <taxon>Halieaceae</taxon>
        <taxon>Candidatus Paraluminiphilus</taxon>
    </lineage>
</organism>
<keyword evidence="8" id="KW-0378">Hydrolase</keyword>
<keyword evidence="9" id="KW-0862">Zinc</keyword>
<feature type="domain" description="Coenzyme PQQ synthesis protein F-like C-terminal lobe" evidence="18">
    <location>
        <begin position="783"/>
        <end position="878"/>
    </location>
</feature>
<dbReference type="Pfam" id="PF16187">
    <property type="entry name" value="Peptidase_M16_M"/>
    <property type="match status" value="1"/>
</dbReference>
<comment type="similarity">
    <text evidence="3 14">Belongs to the peptidase M16 family.</text>
</comment>
<evidence type="ECO:0000256" key="11">
    <source>
        <dbReference type="ARBA" id="ARBA00029597"/>
    </source>
</evidence>
<evidence type="ECO:0000256" key="2">
    <source>
        <dbReference type="ARBA" id="ARBA00002184"/>
    </source>
</evidence>
<keyword evidence="6" id="KW-0645">Protease</keyword>
<dbReference type="PROSITE" id="PS51257">
    <property type="entry name" value="PROKAR_LIPOPROTEIN"/>
    <property type="match status" value="1"/>
</dbReference>
<keyword evidence="20" id="KW-1185">Reference proteome</keyword>
<gene>
    <name evidence="19" type="ORF">E0F26_05520</name>
</gene>
<keyword evidence="10" id="KW-0482">Metalloprotease</keyword>
<feature type="domain" description="Peptidase M16 N-terminal" evidence="15">
    <location>
        <begin position="63"/>
        <end position="198"/>
    </location>
</feature>
<evidence type="ECO:0000256" key="1">
    <source>
        <dbReference type="ARBA" id="ARBA00001947"/>
    </source>
</evidence>
<accession>A0ABY6Q6J2</accession>
<evidence type="ECO:0000259" key="16">
    <source>
        <dbReference type="Pfam" id="PF05193"/>
    </source>
</evidence>
<evidence type="ECO:0000256" key="8">
    <source>
        <dbReference type="ARBA" id="ARBA00022801"/>
    </source>
</evidence>
<evidence type="ECO:0000256" key="5">
    <source>
        <dbReference type="ARBA" id="ARBA00017565"/>
    </source>
</evidence>
<evidence type="ECO:0000256" key="7">
    <source>
        <dbReference type="ARBA" id="ARBA00022723"/>
    </source>
</evidence>
<feature type="domain" description="Peptidase M16 C-terminal" evidence="16">
    <location>
        <begin position="228"/>
        <end position="404"/>
    </location>
</feature>
<evidence type="ECO:0000256" key="9">
    <source>
        <dbReference type="ARBA" id="ARBA00022833"/>
    </source>
</evidence>
<evidence type="ECO:0000259" key="15">
    <source>
        <dbReference type="Pfam" id="PF00675"/>
    </source>
</evidence>
<evidence type="ECO:0000256" key="10">
    <source>
        <dbReference type="ARBA" id="ARBA00023049"/>
    </source>
</evidence>
<evidence type="ECO:0000256" key="12">
    <source>
        <dbReference type="ARBA" id="ARBA00031184"/>
    </source>
</evidence>
<dbReference type="RefSeq" id="WP_279243047.1">
    <property type="nucleotide sequence ID" value="NZ_CP036501.1"/>
</dbReference>
<evidence type="ECO:0000256" key="6">
    <source>
        <dbReference type="ARBA" id="ARBA00022670"/>
    </source>
</evidence>
<protein>
    <recommendedName>
        <fullName evidence="5">Protease 3</fullName>
        <ecNumber evidence="4">3.4.24.55</ecNumber>
    </recommendedName>
    <alternativeName>
        <fullName evidence="13">Pitrilysin</fullName>
    </alternativeName>
    <alternativeName>
        <fullName evidence="12">Protease III</fullName>
    </alternativeName>
    <alternativeName>
        <fullName evidence="11">Protease pi</fullName>
    </alternativeName>
</protein>
<evidence type="ECO:0000313" key="20">
    <source>
        <dbReference type="Proteomes" id="UP001317963"/>
    </source>
</evidence>
<reference evidence="19 20" key="1">
    <citation type="submission" date="2019-02" db="EMBL/GenBank/DDBJ databases">
        <title>Halieaceae_genomes.</title>
        <authorList>
            <person name="Li S.-H."/>
        </authorList>
    </citation>
    <scope>NUCLEOTIDE SEQUENCE [LARGE SCALE GENOMIC DNA]</scope>
    <source>
        <strain evidence="19 20">JH123</strain>
    </source>
</reference>
<dbReference type="EMBL" id="CP036501">
    <property type="protein sequence ID" value="UZP74234.1"/>
    <property type="molecule type" value="Genomic_DNA"/>
</dbReference>
<dbReference type="InterPro" id="IPR011249">
    <property type="entry name" value="Metalloenz_LuxS/M16"/>
</dbReference>
<proteinExistence type="inferred from homology"/>
<dbReference type="PANTHER" id="PTHR43690:SF18">
    <property type="entry name" value="INSULIN-DEGRADING ENZYME-RELATED"/>
    <property type="match status" value="1"/>
</dbReference>
<dbReference type="PROSITE" id="PS00143">
    <property type="entry name" value="INSULINASE"/>
    <property type="match status" value="1"/>
</dbReference>
<dbReference type="PANTHER" id="PTHR43690">
    <property type="entry name" value="NARDILYSIN"/>
    <property type="match status" value="1"/>
</dbReference>
<evidence type="ECO:0000259" key="18">
    <source>
        <dbReference type="Pfam" id="PF22456"/>
    </source>
</evidence>
<evidence type="ECO:0000259" key="17">
    <source>
        <dbReference type="Pfam" id="PF16187"/>
    </source>
</evidence>
<keyword evidence="7" id="KW-0479">Metal-binding</keyword>
<dbReference type="InterPro" id="IPR001431">
    <property type="entry name" value="Pept_M16_Zn_BS"/>
</dbReference>
<evidence type="ECO:0000313" key="19">
    <source>
        <dbReference type="EMBL" id="UZP74234.1"/>
    </source>
</evidence>
<evidence type="ECO:0000256" key="3">
    <source>
        <dbReference type="ARBA" id="ARBA00007261"/>
    </source>
</evidence>
<evidence type="ECO:0000256" key="4">
    <source>
        <dbReference type="ARBA" id="ARBA00012449"/>
    </source>
</evidence>